<dbReference type="RefSeq" id="WP_330483152.1">
    <property type="nucleotide sequence ID" value="NZ_JAZBJZ010000024.1"/>
</dbReference>
<comment type="caution">
    <text evidence="4">The sequence shown here is derived from an EMBL/GenBank/DDBJ whole genome shotgun (WGS) entry which is preliminary data.</text>
</comment>
<dbReference type="AlphaFoldDB" id="A0AAW9PRL7"/>
<keyword evidence="2 3" id="KW-0802">TPR repeat</keyword>
<dbReference type="PANTHER" id="PTHR44858:SF1">
    <property type="entry name" value="UDP-N-ACETYLGLUCOSAMINE--PEPTIDE N-ACETYLGLUCOSAMINYLTRANSFERASE SPINDLY-RELATED"/>
    <property type="match status" value="1"/>
</dbReference>
<dbReference type="Pfam" id="PF00515">
    <property type="entry name" value="TPR_1"/>
    <property type="match status" value="1"/>
</dbReference>
<evidence type="ECO:0000256" key="2">
    <source>
        <dbReference type="ARBA" id="ARBA00022803"/>
    </source>
</evidence>
<keyword evidence="1" id="KW-0677">Repeat</keyword>
<evidence type="ECO:0000256" key="1">
    <source>
        <dbReference type="ARBA" id="ARBA00022737"/>
    </source>
</evidence>
<dbReference type="SUPFAM" id="SSF48452">
    <property type="entry name" value="TPR-like"/>
    <property type="match status" value="1"/>
</dbReference>
<evidence type="ECO:0000256" key="3">
    <source>
        <dbReference type="PROSITE-ProRule" id="PRU00339"/>
    </source>
</evidence>
<dbReference type="GO" id="GO:0046813">
    <property type="term" value="P:receptor-mediated virion attachment to host cell"/>
    <property type="evidence" value="ECO:0007669"/>
    <property type="project" value="TreeGrafter"/>
</dbReference>
<sequence>MRFNWEASHHAAIANVVKEKFKFVATSLSIWVILSAIAPAWGAKIDKATGLSAEQYREMGLAYRRQEKLSEAIAALQKAVELDPKDVSGRVILGWTQHLAGKEEEAATSLWGAIYLKPQTVEAFNALGIVYLVQGSLPHAVMVHSWAALLKPDNEIAYYNLSLAYHRQQQYDLAIANAVRAADLEPSNPHPLVALAIAHWDAGDRAAARKAYRDALRVDGRYSSAAFLDYLKEAGFSPEQIRVSKQVLGASNS</sequence>
<name>A0AAW9PRL7_9CYAN</name>
<dbReference type="Proteomes" id="UP001333818">
    <property type="component" value="Unassembled WGS sequence"/>
</dbReference>
<evidence type="ECO:0000313" key="5">
    <source>
        <dbReference type="Proteomes" id="UP001333818"/>
    </source>
</evidence>
<accession>A0AAW9PRL7</accession>
<protein>
    <submittedName>
        <fullName evidence="4">Tetratricopeptide repeat protein</fullName>
    </submittedName>
</protein>
<dbReference type="SMART" id="SM00028">
    <property type="entry name" value="TPR"/>
    <property type="match status" value="4"/>
</dbReference>
<dbReference type="Gene3D" id="1.25.40.10">
    <property type="entry name" value="Tetratricopeptide repeat domain"/>
    <property type="match status" value="2"/>
</dbReference>
<feature type="repeat" description="TPR" evidence="3">
    <location>
        <begin position="53"/>
        <end position="86"/>
    </location>
</feature>
<dbReference type="GO" id="GO:0009279">
    <property type="term" value="C:cell outer membrane"/>
    <property type="evidence" value="ECO:0007669"/>
    <property type="project" value="TreeGrafter"/>
</dbReference>
<reference evidence="4" key="1">
    <citation type="submission" date="2024-01" db="EMBL/GenBank/DDBJ databases">
        <title>Bank of Algae and Cyanobacteria of the Azores (BACA) strain genomes.</title>
        <authorList>
            <person name="Luz R."/>
            <person name="Cordeiro R."/>
            <person name="Fonseca A."/>
            <person name="Goncalves V."/>
        </authorList>
    </citation>
    <scope>NUCLEOTIDE SEQUENCE</scope>
    <source>
        <strain evidence="4">BACA0141</strain>
    </source>
</reference>
<dbReference type="InterPro" id="IPR019734">
    <property type="entry name" value="TPR_rpt"/>
</dbReference>
<dbReference type="InterPro" id="IPR050498">
    <property type="entry name" value="Ycf3"/>
</dbReference>
<feature type="repeat" description="TPR" evidence="3">
    <location>
        <begin position="155"/>
        <end position="188"/>
    </location>
</feature>
<evidence type="ECO:0000313" key="4">
    <source>
        <dbReference type="EMBL" id="MEE3716722.1"/>
    </source>
</evidence>
<keyword evidence="5" id="KW-1185">Reference proteome</keyword>
<organism evidence="4 5">
    <name type="scientific">Tumidithrix elongata BACA0141</name>
    <dbReference type="NCBI Taxonomy" id="2716417"/>
    <lineage>
        <taxon>Bacteria</taxon>
        <taxon>Bacillati</taxon>
        <taxon>Cyanobacteriota</taxon>
        <taxon>Cyanophyceae</taxon>
        <taxon>Pseudanabaenales</taxon>
        <taxon>Pseudanabaenaceae</taxon>
        <taxon>Tumidithrix</taxon>
        <taxon>Tumidithrix elongata</taxon>
    </lineage>
</organism>
<dbReference type="PANTHER" id="PTHR44858">
    <property type="entry name" value="TETRATRICOPEPTIDE REPEAT PROTEIN 6"/>
    <property type="match status" value="1"/>
</dbReference>
<dbReference type="EMBL" id="JAZBJZ010000024">
    <property type="protein sequence ID" value="MEE3716722.1"/>
    <property type="molecule type" value="Genomic_DNA"/>
</dbReference>
<gene>
    <name evidence="4" type="ORF">V2H45_08190</name>
</gene>
<dbReference type="InterPro" id="IPR011990">
    <property type="entry name" value="TPR-like_helical_dom_sf"/>
</dbReference>
<dbReference type="Pfam" id="PF13181">
    <property type="entry name" value="TPR_8"/>
    <property type="match status" value="1"/>
</dbReference>
<dbReference type="Pfam" id="PF13432">
    <property type="entry name" value="TPR_16"/>
    <property type="match status" value="1"/>
</dbReference>
<proteinExistence type="predicted"/>
<dbReference type="PROSITE" id="PS50293">
    <property type="entry name" value="TPR_REGION"/>
    <property type="match status" value="1"/>
</dbReference>
<dbReference type="PROSITE" id="PS50005">
    <property type="entry name" value="TPR"/>
    <property type="match status" value="2"/>
</dbReference>